<dbReference type="OrthoDB" id="7593840at2"/>
<gene>
    <name evidence="2" type="ORF">SAMN04488540_11385</name>
</gene>
<dbReference type="EMBL" id="FNEM01000013">
    <property type="protein sequence ID" value="SDJ78431.1"/>
    <property type="molecule type" value="Genomic_DNA"/>
</dbReference>
<organism evidence="2 3">
    <name type="scientific">Ferrimonas sediminum</name>
    <dbReference type="NCBI Taxonomy" id="718193"/>
    <lineage>
        <taxon>Bacteria</taxon>
        <taxon>Pseudomonadati</taxon>
        <taxon>Pseudomonadota</taxon>
        <taxon>Gammaproteobacteria</taxon>
        <taxon>Alteromonadales</taxon>
        <taxon>Ferrimonadaceae</taxon>
        <taxon>Ferrimonas</taxon>
    </lineage>
</organism>
<keyword evidence="1" id="KW-0732">Signal</keyword>
<feature type="signal peptide" evidence="1">
    <location>
        <begin position="1"/>
        <end position="19"/>
    </location>
</feature>
<accession>A0A1G8WJR9</accession>
<dbReference type="RefSeq" id="WP_090366601.1">
    <property type="nucleotide sequence ID" value="NZ_FNEM01000013.1"/>
</dbReference>
<keyword evidence="3" id="KW-1185">Reference proteome</keyword>
<evidence type="ECO:0000313" key="2">
    <source>
        <dbReference type="EMBL" id="SDJ78431.1"/>
    </source>
</evidence>
<dbReference type="Proteomes" id="UP000199527">
    <property type="component" value="Unassembled WGS sequence"/>
</dbReference>
<protein>
    <recommendedName>
        <fullName evidence="4">MetA-pathway of phenol degradation</fullName>
    </recommendedName>
</protein>
<evidence type="ECO:0008006" key="4">
    <source>
        <dbReference type="Google" id="ProtNLM"/>
    </source>
</evidence>
<dbReference type="AlphaFoldDB" id="A0A1G8WJR9"/>
<name>A0A1G8WJR9_9GAMM</name>
<sequence length="294" mass="31390">MSRFITTVLLASLSGAAIAEEQGSLFPIWGDEARARGYTIPKPYGLSLSYMDLSNPVQVNSINLTGTELLEAVSVDAPNANFDGYNMTVRGDLWVFPFWNLYGIIGYTDGDSVATIESIGCDASKVSGVGDKLLCAAIDALGPAVQGAPFSLELNGGSYGIGTTLAGGIGNWFALVDMNYTYTSLSALDGEIGTFTGAPRVGYRWELARGSEMRAFIGGMYMAMDQELSGNISDLLPEVAAIAGDGKFAVSQKGTSRWNGVVGAMYSWRGEWELLGEIGFGDRETYFASVSRRF</sequence>
<evidence type="ECO:0000313" key="3">
    <source>
        <dbReference type="Proteomes" id="UP000199527"/>
    </source>
</evidence>
<feature type="chain" id="PRO_5011787315" description="MetA-pathway of phenol degradation" evidence="1">
    <location>
        <begin position="20"/>
        <end position="294"/>
    </location>
</feature>
<evidence type="ECO:0000256" key="1">
    <source>
        <dbReference type="SAM" id="SignalP"/>
    </source>
</evidence>
<reference evidence="3" key="1">
    <citation type="submission" date="2016-10" db="EMBL/GenBank/DDBJ databases">
        <authorList>
            <person name="Varghese N."/>
            <person name="Submissions S."/>
        </authorList>
    </citation>
    <scope>NUCLEOTIDE SEQUENCE [LARGE SCALE GENOMIC DNA]</scope>
    <source>
        <strain evidence="3">DSM 23317</strain>
    </source>
</reference>
<proteinExistence type="predicted"/>